<dbReference type="EMBL" id="CP016414">
    <property type="protein sequence ID" value="ANU36697.1"/>
    <property type="molecule type" value="Genomic_DNA"/>
</dbReference>
<feature type="transmembrane region" description="Helical" evidence="1">
    <location>
        <begin position="85"/>
        <end position="104"/>
    </location>
</feature>
<feature type="transmembrane region" description="Helical" evidence="1">
    <location>
        <begin position="160"/>
        <end position="178"/>
    </location>
</feature>
<organism evidence="2 3">
    <name type="scientific">Vibrio scophthalmi</name>
    <dbReference type="NCBI Taxonomy" id="45658"/>
    <lineage>
        <taxon>Bacteria</taxon>
        <taxon>Pseudomonadati</taxon>
        <taxon>Pseudomonadota</taxon>
        <taxon>Gammaproteobacteria</taxon>
        <taxon>Vibrionales</taxon>
        <taxon>Vibrionaceae</taxon>
        <taxon>Vibrio</taxon>
    </lineage>
</organism>
<keyword evidence="1" id="KW-1133">Transmembrane helix</keyword>
<gene>
    <name evidence="2" type="ORF">VSVS05_01572</name>
</gene>
<keyword evidence="1" id="KW-0472">Membrane</keyword>
<evidence type="ECO:0000313" key="3">
    <source>
        <dbReference type="Proteomes" id="UP000092528"/>
    </source>
</evidence>
<evidence type="ECO:0000313" key="2">
    <source>
        <dbReference type="EMBL" id="ANU36697.1"/>
    </source>
</evidence>
<dbReference type="AlphaFoldDB" id="A0A1C7FAD1"/>
<dbReference type="Proteomes" id="UP000092528">
    <property type="component" value="Chromosome 1"/>
</dbReference>
<evidence type="ECO:0000256" key="1">
    <source>
        <dbReference type="SAM" id="Phobius"/>
    </source>
</evidence>
<reference evidence="2 3" key="1">
    <citation type="submission" date="2016-07" db="EMBL/GenBank/DDBJ databases">
        <title>Genome sequencing of Vibrio scophthalmi strain VS-05, an isolated from Paralichthys olivaceus.</title>
        <authorList>
            <person name="Han H.-J."/>
        </authorList>
    </citation>
    <scope>NUCLEOTIDE SEQUENCE [LARGE SCALE GENOMIC DNA]</scope>
    <source>
        <strain evidence="2 3">VS-05</strain>
    </source>
</reference>
<dbReference type="GeneID" id="96873445"/>
<keyword evidence="3" id="KW-1185">Reference proteome</keyword>
<dbReference type="STRING" id="45658.VSVS12_01424"/>
<protein>
    <submittedName>
        <fullName evidence="2">Uncharacterized protein</fullName>
    </submittedName>
</protein>
<dbReference type="RefSeq" id="WP_065545407.1">
    <property type="nucleotide sequence ID" value="NZ_CP016414.1"/>
</dbReference>
<accession>A0A1C7FAD1</accession>
<sequence>MFSKLHFYWQQRKVLYSGKEDITPALGQKLFAKLNTGYYSADEEALILRLLIKKSFLNKRHGQYEFSKKVPAYVANEIPRQMRNLWAGLATLIIIYASHGLINGEIYIPGKRSDGITFSGAPVVVVFAACFCLALALLVTVIDHYDKRDNEYLYNIAEKLLWAMSCGLFTWACVWDWAQKSILLN</sequence>
<proteinExistence type="predicted"/>
<keyword evidence="1" id="KW-0812">Transmembrane</keyword>
<feature type="transmembrane region" description="Helical" evidence="1">
    <location>
        <begin position="116"/>
        <end position="139"/>
    </location>
</feature>
<name>A0A1C7FAD1_9VIBR</name>
<dbReference type="PATRIC" id="fig|45658.7.peg.1554"/>